<dbReference type="GO" id="GO:0000976">
    <property type="term" value="F:transcription cis-regulatory region binding"/>
    <property type="evidence" value="ECO:0007669"/>
    <property type="project" value="TreeGrafter"/>
</dbReference>
<dbReference type="Proteomes" id="UP000010471">
    <property type="component" value="Chromosome"/>
</dbReference>
<feature type="region of interest" description="Disordered" evidence="5">
    <location>
        <begin position="129"/>
        <end position="156"/>
    </location>
</feature>
<evidence type="ECO:0000256" key="2">
    <source>
        <dbReference type="ARBA" id="ARBA00023125"/>
    </source>
</evidence>
<dbReference type="eggNOG" id="COG2197">
    <property type="taxonomic scope" value="Bacteria"/>
</dbReference>
<dbReference type="HOGENOM" id="CLU_000445_90_4_3"/>
<evidence type="ECO:0000256" key="4">
    <source>
        <dbReference type="PROSITE-ProRule" id="PRU00169"/>
    </source>
</evidence>
<reference evidence="8 9" key="1">
    <citation type="submission" date="2012-06" db="EMBL/GenBank/DDBJ databases">
        <title>Finished chromosome of genome of Microcoleus sp. PCC 7113.</title>
        <authorList>
            <consortium name="US DOE Joint Genome Institute"/>
            <person name="Gugger M."/>
            <person name="Coursin T."/>
            <person name="Rippka R."/>
            <person name="Tandeau De Marsac N."/>
            <person name="Huntemann M."/>
            <person name="Wei C.-L."/>
            <person name="Han J."/>
            <person name="Detter J.C."/>
            <person name="Han C."/>
            <person name="Tapia R."/>
            <person name="Chen A."/>
            <person name="Kyrpides N."/>
            <person name="Mavromatis K."/>
            <person name="Markowitz V."/>
            <person name="Szeto E."/>
            <person name="Ivanova N."/>
            <person name="Pagani I."/>
            <person name="Pati A."/>
            <person name="Goodwin L."/>
            <person name="Nordberg H.P."/>
            <person name="Cantor M.N."/>
            <person name="Hua S.X."/>
            <person name="Woyke T."/>
            <person name="Kerfeld C.A."/>
        </authorList>
    </citation>
    <scope>NUCLEOTIDE SEQUENCE [LARGE SCALE GENOMIC DNA]</scope>
    <source>
        <strain evidence="8 9">PCC 7113</strain>
    </source>
</reference>
<evidence type="ECO:0000259" key="7">
    <source>
        <dbReference type="PROSITE" id="PS50110"/>
    </source>
</evidence>
<keyword evidence="1" id="KW-0805">Transcription regulation</keyword>
<keyword evidence="4" id="KW-0597">Phosphoprotein</keyword>
<dbReference type="InterPro" id="IPR000792">
    <property type="entry name" value="Tscrpt_reg_LuxR_C"/>
</dbReference>
<dbReference type="PROSITE" id="PS00622">
    <property type="entry name" value="HTH_LUXR_1"/>
    <property type="match status" value="1"/>
</dbReference>
<dbReference type="Gene3D" id="3.40.50.2300">
    <property type="match status" value="1"/>
</dbReference>
<dbReference type="CDD" id="cd06170">
    <property type="entry name" value="LuxR_C_like"/>
    <property type="match status" value="1"/>
</dbReference>
<keyword evidence="3" id="KW-0804">Transcription</keyword>
<keyword evidence="9" id="KW-1185">Reference proteome</keyword>
<dbReference type="InterPro" id="IPR039420">
    <property type="entry name" value="WalR-like"/>
</dbReference>
<feature type="domain" description="Response regulatory" evidence="7">
    <location>
        <begin position="4"/>
        <end position="120"/>
    </location>
</feature>
<dbReference type="InterPro" id="IPR001789">
    <property type="entry name" value="Sig_transdc_resp-reg_receiver"/>
</dbReference>
<organism evidence="8 9">
    <name type="scientific">Allocoleopsis franciscana PCC 7113</name>
    <dbReference type="NCBI Taxonomy" id="1173027"/>
    <lineage>
        <taxon>Bacteria</taxon>
        <taxon>Bacillati</taxon>
        <taxon>Cyanobacteriota</taxon>
        <taxon>Cyanophyceae</taxon>
        <taxon>Coleofasciculales</taxon>
        <taxon>Coleofasciculaceae</taxon>
        <taxon>Allocoleopsis</taxon>
        <taxon>Allocoleopsis franciscana</taxon>
    </lineage>
</organism>
<accession>K9WGV5</accession>
<dbReference type="PROSITE" id="PS50043">
    <property type="entry name" value="HTH_LUXR_2"/>
    <property type="match status" value="1"/>
</dbReference>
<feature type="compositionally biased region" description="Basic and acidic residues" evidence="5">
    <location>
        <begin position="129"/>
        <end position="142"/>
    </location>
</feature>
<dbReference type="PATRIC" id="fig|1173027.3.peg.3635"/>
<dbReference type="PROSITE" id="PS50110">
    <property type="entry name" value="RESPONSE_REGULATORY"/>
    <property type="match status" value="1"/>
</dbReference>
<evidence type="ECO:0000256" key="1">
    <source>
        <dbReference type="ARBA" id="ARBA00023015"/>
    </source>
</evidence>
<dbReference type="Pfam" id="PF00196">
    <property type="entry name" value="GerE"/>
    <property type="match status" value="1"/>
</dbReference>
<dbReference type="AlphaFoldDB" id="K9WGV5"/>
<evidence type="ECO:0000313" key="8">
    <source>
        <dbReference type="EMBL" id="AFZ19036.1"/>
    </source>
</evidence>
<dbReference type="SUPFAM" id="SSF52172">
    <property type="entry name" value="CheY-like"/>
    <property type="match status" value="1"/>
</dbReference>
<dbReference type="SUPFAM" id="SSF46894">
    <property type="entry name" value="C-terminal effector domain of the bipartite response regulators"/>
    <property type="match status" value="1"/>
</dbReference>
<name>K9WGV5_9CYAN</name>
<dbReference type="GO" id="GO:0032993">
    <property type="term" value="C:protein-DNA complex"/>
    <property type="evidence" value="ECO:0007669"/>
    <property type="project" value="TreeGrafter"/>
</dbReference>
<feature type="domain" description="HTH luxR-type" evidence="6">
    <location>
        <begin position="159"/>
        <end position="224"/>
    </location>
</feature>
<feature type="modified residue" description="4-aspartylphosphate" evidence="4">
    <location>
        <position position="53"/>
    </location>
</feature>
<dbReference type="PRINTS" id="PR00038">
    <property type="entry name" value="HTHLUXR"/>
</dbReference>
<dbReference type="Pfam" id="PF00072">
    <property type="entry name" value="Response_reg"/>
    <property type="match status" value="1"/>
</dbReference>
<dbReference type="InterPro" id="IPR011006">
    <property type="entry name" value="CheY-like_superfamily"/>
</dbReference>
<dbReference type="GO" id="GO:0006355">
    <property type="term" value="P:regulation of DNA-templated transcription"/>
    <property type="evidence" value="ECO:0007669"/>
    <property type="project" value="InterPro"/>
</dbReference>
<dbReference type="SMART" id="SM00448">
    <property type="entry name" value="REC"/>
    <property type="match status" value="1"/>
</dbReference>
<dbReference type="Gene3D" id="1.10.10.10">
    <property type="entry name" value="Winged helix-like DNA-binding domain superfamily/Winged helix DNA-binding domain"/>
    <property type="match status" value="1"/>
</dbReference>
<dbReference type="PANTHER" id="PTHR48111:SF67">
    <property type="entry name" value="TRANSCRIPTIONAL REGULATORY PROTEIN TCTD"/>
    <property type="match status" value="1"/>
</dbReference>
<gene>
    <name evidence="8" type="ORF">Mic7113_3302</name>
</gene>
<evidence type="ECO:0000259" key="6">
    <source>
        <dbReference type="PROSITE" id="PS50043"/>
    </source>
</evidence>
<sequence length="227" mass="25704">MPLIILVADDNLGTRLSVSDYLEMSGYSVIVAEDGQEALSKIEKYHPHLLVTDINMPRMDGYELVKKLRQQPSFRLLPIVLLTERATTKERIEGYESGCDVYLPKPFEMDELGAVIRNLVERQLDRKVSFPDSRTTSERSPDWDSPSTPDNMPAEAIAPNSTAIELTEREKEVLVLLAIGLSNVEIGKKLYRSPRTVEKHVSSLLRKTETSNRAELIRFALKNHLVN</sequence>
<dbReference type="OrthoDB" id="466901at2"/>
<dbReference type="InterPro" id="IPR016032">
    <property type="entry name" value="Sig_transdc_resp-reg_C-effctor"/>
</dbReference>
<keyword evidence="2 8" id="KW-0238">DNA-binding</keyword>
<dbReference type="RefSeq" id="WP_015183179.1">
    <property type="nucleotide sequence ID" value="NC_019738.1"/>
</dbReference>
<evidence type="ECO:0000256" key="5">
    <source>
        <dbReference type="SAM" id="MobiDB-lite"/>
    </source>
</evidence>
<protein>
    <submittedName>
        <fullName evidence="8">Response regulator containing a CheY-like receiver domain and an HTH DNA-binding domain</fullName>
    </submittedName>
</protein>
<proteinExistence type="predicted"/>
<dbReference type="PANTHER" id="PTHR48111">
    <property type="entry name" value="REGULATOR OF RPOS"/>
    <property type="match status" value="1"/>
</dbReference>
<evidence type="ECO:0000256" key="3">
    <source>
        <dbReference type="ARBA" id="ARBA00023163"/>
    </source>
</evidence>
<dbReference type="KEGG" id="mic:Mic7113_3302"/>
<dbReference type="EMBL" id="CP003630">
    <property type="protein sequence ID" value="AFZ19036.1"/>
    <property type="molecule type" value="Genomic_DNA"/>
</dbReference>
<dbReference type="GO" id="GO:0000156">
    <property type="term" value="F:phosphorelay response regulator activity"/>
    <property type="evidence" value="ECO:0007669"/>
    <property type="project" value="TreeGrafter"/>
</dbReference>
<dbReference type="STRING" id="1173027.Mic7113_3302"/>
<dbReference type="SMART" id="SM00421">
    <property type="entry name" value="HTH_LUXR"/>
    <property type="match status" value="1"/>
</dbReference>
<dbReference type="InterPro" id="IPR036388">
    <property type="entry name" value="WH-like_DNA-bd_sf"/>
</dbReference>
<dbReference type="GO" id="GO:0005829">
    <property type="term" value="C:cytosol"/>
    <property type="evidence" value="ECO:0007669"/>
    <property type="project" value="TreeGrafter"/>
</dbReference>
<evidence type="ECO:0000313" key="9">
    <source>
        <dbReference type="Proteomes" id="UP000010471"/>
    </source>
</evidence>